<organism evidence="2 3">
    <name type="scientific">Lophiostoma macrostomum CBS 122681</name>
    <dbReference type="NCBI Taxonomy" id="1314788"/>
    <lineage>
        <taxon>Eukaryota</taxon>
        <taxon>Fungi</taxon>
        <taxon>Dikarya</taxon>
        <taxon>Ascomycota</taxon>
        <taxon>Pezizomycotina</taxon>
        <taxon>Dothideomycetes</taxon>
        <taxon>Pleosporomycetidae</taxon>
        <taxon>Pleosporales</taxon>
        <taxon>Lophiostomataceae</taxon>
        <taxon>Lophiostoma</taxon>
    </lineage>
</organism>
<keyword evidence="1" id="KW-0732">Signal</keyword>
<protein>
    <submittedName>
        <fullName evidence="2">Uncharacterized protein</fullName>
    </submittedName>
</protein>
<evidence type="ECO:0000313" key="2">
    <source>
        <dbReference type="EMBL" id="KAF2652956.1"/>
    </source>
</evidence>
<reference evidence="2" key="1">
    <citation type="journal article" date="2020" name="Stud. Mycol.">
        <title>101 Dothideomycetes genomes: a test case for predicting lifestyles and emergence of pathogens.</title>
        <authorList>
            <person name="Haridas S."/>
            <person name="Albert R."/>
            <person name="Binder M."/>
            <person name="Bloem J."/>
            <person name="Labutti K."/>
            <person name="Salamov A."/>
            <person name="Andreopoulos B."/>
            <person name="Baker S."/>
            <person name="Barry K."/>
            <person name="Bills G."/>
            <person name="Bluhm B."/>
            <person name="Cannon C."/>
            <person name="Castanera R."/>
            <person name="Culley D."/>
            <person name="Daum C."/>
            <person name="Ezra D."/>
            <person name="Gonzalez J."/>
            <person name="Henrissat B."/>
            <person name="Kuo A."/>
            <person name="Liang C."/>
            <person name="Lipzen A."/>
            <person name="Lutzoni F."/>
            <person name="Magnuson J."/>
            <person name="Mondo S."/>
            <person name="Nolan M."/>
            <person name="Ohm R."/>
            <person name="Pangilinan J."/>
            <person name="Park H.-J."/>
            <person name="Ramirez L."/>
            <person name="Alfaro M."/>
            <person name="Sun H."/>
            <person name="Tritt A."/>
            <person name="Yoshinaga Y."/>
            <person name="Zwiers L.-H."/>
            <person name="Turgeon B."/>
            <person name="Goodwin S."/>
            <person name="Spatafora J."/>
            <person name="Crous P."/>
            <person name="Grigoriev I."/>
        </authorList>
    </citation>
    <scope>NUCLEOTIDE SEQUENCE</scope>
    <source>
        <strain evidence="2">CBS 122681</strain>
    </source>
</reference>
<keyword evidence="3" id="KW-1185">Reference proteome</keyword>
<evidence type="ECO:0000256" key="1">
    <source>
        <dbReference type="SAM" id="SignalP"/>
    </source>
</evidence>
<evidence type="ECO:0000313" key="3">
    <source>
        <dbReference type="Proteomes" id="UP000799324"/>
    </source>
</evidence>
<feature type="chain" id="PRO_5025596899" evidence="1">
    <location>
        <begin position="25"/>
        <end position="231"/>
    </location>
</feature>
<name>A0A6A6SZ46_9PLEO</name>
<feature type="signal peptide" evidence="1">
    <location>
        <begin position="1"/>
        <end position="24"/>
    </location>
</feature>
<dbReference type="EMBL" id="MU004390">
    <property type="protein sequence ID" value="KAF2652956.1"/>
    <property type="molecule type" value="Genomic_DNA"/>
</dbReference>
<dbReference type="OrthoDB" id="3545468at2759"/>
<dbReference type="AlphaFoldDB" id="A0A6A6SZ46"/>
<gene>
    <name evidence="2" type="ORF">K491DRAFT_695112</name>
</gene>
<accession>A0A6A6SZ46</accession>
<proteinExistence type="predicted"/>
<dbReference type="Proteomes" id="UP000799324">
    <property type="component" value="Unassembled WGS sequence"/>
</dbReference>
<sequence length="231" mass="25215">MLLLNSNPITSLLLFLSITTLTFADVQIVALPNSCSSYPKYDNSTGIAGPWAVYSVANTPNSTIDGLRVSAETFTDDGVNVWGLTTLPKFPTYWSPNITLRCANSTLQALVVPVTSTSPNQTTWFPLGISTIENWQASLALSLPPSIPAQPYAHTTNGTRLPGTYLGVKGSTTWFFKYNFGGNAGEYYLVRWGGGYDGLVEGGRKMKRQDDGGFPQLDDRDWTGWLRVGEE</sequence>